<organism evidence="1">
    <name type="scientific">Siphoviridae sp. ctzAk96</name>
    <dbReference type="NCBI Taxonomy" id="2826527"/>
    <lineage>
        <taxon>Viruses</taxon>
        <taxon>Duplodnaviria</taxon>
        <taxon>Heunggongvirae</taxon>
        <taxon>Uroviricota</taxon>
        <taxon>Caudoviricetes</taxon>
    </lineage>
</organism>
<reference evidence="1" key="1">
    <citation type="journal article" date="2021" name="Proc. Natl. Acad. Sci. U.S.A.">
        <title>A Catalog of Tens of Thousands of Viruses from Human Metagenomes Reveals Hidden Associations with Chronic Diseases.</title>
        <authorList>
            <person name="Tisza M.J."/>
            <person name="Buck C.B."/>
        </authorList>
    </citation>
    <scope>NUCLEOTIDE SEQUENCE</scope>
    <source>
        <strain evidence="1">CtzAk96</strain>
    </source>
</reference>
<sequence length="153" mass="17206">MLEANKQRMKYALHGKSIVIYEKDAFGEIIYEGYTDNDGKFIPYLDDDGNKIPKIIKEVDGYGEPIDFKASINNKLSETLIKEFGVDDSSNFCQIVTDKGYLPLDVGDLIWKKSSVGRDKDGLIDKNTADYIVKGVADEGLTVDLFLLQKNVR</sequence>
<evidence type="ECO:0000313" key="1">
    <source>
        <dbReference type="EMBL" id="DAE23160.1"/>
    </source>
</evidence>
<protein>
    <submittedName>
        <fullName evidence="1">Uncharacterized protein</fullName>
    </submittedName>
</protein>
<accession>A0A8S5QVS8</accession>
<proteinExistence type="predicted"/>
<name>A0A8S5QVS8_9CAUD</name>
<dbReference type="EMBL" id="BK015748">
    <property type="protein sequence ID" value="DAE23160.1"/>
    <property type="molecule type" value="Genomic_DNA"/>
</dbReference>